<reference evidence="1" key="1">
    <citation type="submission" date="2023-03" db="EMBL/GenBank/DDBJ databases">
        <title>Chromosome-scale reference genome and RAD-based genetic map of yellow starthistle (Centaurea solstitialis) reveal putative structural variation and QTLs associated with invader traits.</title>
        <authorList>
            <person name="Reatini B."/>
            <person name="Cang F.A."/>
            <person name="Jiang Q."/>
            <person name="Mckibben M.T.W."/>
            <person name="Barker M.S."/>
            <person name="Rieseberg L.H."/>
            <person name="Dlugosch K.M."/>
        </authorList>
    </citation>
    <scope>NUCLEOTIDE SEQUENCE</scope>
    <source>
        <strain evidence="1">CAN-66</strain>
        <tissue evidence="1">Leaf</tissue>
    </source>
</reference>
<comment type="caution">
    <text evidence="1">The sequence shown here is derived from an EMBL/GenBank/DDBJ whole genome shotgun (WGS) entry which is preliminary data.</text>
</comment>
<dbReference type="AlphaFoldDB" id="A0AA38VWE0"/>
<dbReference type="Proteomes" id="UP001172457">
    <property type="component" value="Chromosome 8"/>
</dbReference>
<keyword evidence="2" id="KW-1185">Reference proteome</keyword>
<gene>
    <name evidence="1" type="ORF">OSB04_030110</name>
</gene>
<dbReference type="EMBL" id="JARYMX010000008">
    <property type="protein sequence ID" value="KAJ9537377.1"/>
    <property type="molecule type" value="Genomic_DNA"/>
</dbReference>
<protein>
    <submittedName>
        <fullName evidence="1">Uncharacterized protein</fullName>
    </submittedName>
</protein>
<organism evidence="1 2">
    <name type="scientific">Centaurea solstitialis</name>
    <name type="common">yellow star-thistle</name>
    <dbReference type="NCBI Taxonomy" id="347529"/>
    <lineage>
        <taxon>Eukaryota</taxon>
        <taxon>Viridiplantae</taxon>
        <taxon>Streptophyta</taxon>
        <taxon>Embryophyta</taxon>
        <taxon>Tracheophyta</taxon>
        <taxon>Spermatophyta</taxon>
        <taxon>Magnoliopsida</taxon>
        <taxon>eudicotyledons</taxon>
        <taxon>Gunneridae</taxon>
        <taxon>Pentapetalae</taxon>
        <taxon>asterids</taxon>
        <taxon>campanulids</taxon>
        <taxon>Asterales</taxon>
        <taxon>Asteraceae</taxon>
        <taxon>Carduoideae</taxon>
        <taxon>Cardueae</taxon>
        <taxon>Centaureinae</taxon>
        <taxon>Centaurea</taxon>
    </lineage>
</organism>
<evidence type="ECO:0000313" key="1">
    <source>
        <dbReference type="EMBL" id="KAJ9537377.1"/>
    </source>
</evidence>
<evidence type="ECO:0000313" key="2">
    <source>
        <dbReference type="Proteomes" id="UP001172457"/>
    </source>
</evidence>
<sequence length="107" mass="12530">MEENVWFFEEERQPICLKHQGYQKQALGRYIKALVSCINQIEIGTSSDSIALEHLLEKCSLYEFVVRHLFKYVQILDTNNRLVALEGTNKKMRECLKNPKLSNTHLC</sequence>
<name>A0AA38VWE0_9ASTR</name>
<accession>A0AA38VWE0</accession>
<proteinExistence type="predicted"/>